<organism evidence="2 3">
    <name type="scientific">Helicobacter bilis</name>
    <dbReference type="NCBI Taxonomy" id="37372"/>
    <lineage>
        <taxon>Bacteria</taxon>
        <taxon>Pseudomonadati</taxon>
        <taxon>Campylobacterota</taxon>
        <taxon>Epsilonproteobacteria</taxon>
        <taxon>Campylobacterales</taxon>
        <taxon>Helicobacteraceae</taxon>
        <taxon>Helicobacter</taxon>
    </lineage>
</organism>
<evidence type="ECO:0008006" key="4">
    <source>
        <dbReference type="Google" id="ProtNLM"/>
    </source>
</evidence>
<reference evidence="2 3" key="1">
    <citation type="submission" date="2017-02" db="EMBL/GenBank/DDBJ databases">
        <title>Whole genome sequencing of Helicobacter bilis strain AAQJH.</title>
        <authorList>
            <person name="Conlan S."/>
            <person name="Thomas P.J."/>
            <person name="Mullikin J."/>
            <person name="Palmore T.N."/>
            <person name="Frank K.M."/>
            <person name="Segre J.A."/>
        </authorList>
    </citation>
    <scope>NUCLEOTIDE SEQUENCE [LARGE SCALE GENOMIC DNA]</scope>
    <source>
        <strain evidence="2 3">AAQJH</strain>
    </source>
</reference>
<keyword evidence="1" id="KW-0472">Membrane</keyword>
<evidence type="ECO:0000313" key="2">
    <source>
        <dbReference type="EMBL" id="AQQ59133.1"/>
    </source>
</evidence>
<keyword evidence="1" id="KW-0812">Transmembrane</keyword>
<sequence length="157" mass="17094">MSIIILLGLGLGFIVAEIFFGSFFLLFIGLGLCITAGIEAFVGFGNIIGGSVESVYAWQVVSICAFAFLTLILLRKPIKLWFKGSQVYEDSLQNGGGMGEIQQGMVYFKGTLWAYEKAPTLDSNGLESSTLESNTPLKEGDRVQVLEIRDNKAIIKV</sequence>
<dbReference type="KEGG" id="hbl:XJ32_02305"/>
<proteinExistence type="predicted"/>
<evidence type="ECO:0000313" key="3">
    <source>
        <dbReference type="Proteomes" id="UP000188298"/>
    </source>
</evidence>
<dbReference type="RefSeq" id="WP_077388224.1">
    <property type="nucleotide sequence ID" value="NZ_CP019645.1"/>
</dbReference>
<accession>A0A1Q2LFF0</accession>
<dbReference type="AlphaFoldDB" id="A0A1Q2LFF0"/>
<feature type="transmembrane region" description="Helical" evidence="1">
    <location>
        <begin position="12"/>
        <end position="44"/>
    </location>
</feature>
<evidence type="ECO:0000256" key="1">
    <source>
        <dbReference type="SAM" id="Phobius"/>
    </source>
</evidence>
<name>A0A1Q2LFF0_9HELI</name>
<dbReference type="Proteomes" id="UP000188298">
    <property type="component" value="Chromosome"/>
</dbReference>
<feature type="transmembrane region" description="Helical" evidence="1">
    <location>
        <begin position="56"/>
        <end position="74"/>
    </location>
</feature>
<protein>
    <recommendedName>
        <fullName evidence="4">NfeD family protein</fullName>
    </recommendedName>
</protein>
<gene>
    <name evidence="2" type="ORF">XJ32_02305</name>
</gene>
<dbReference type="EMBL" id="CP019645">
    <property type="protein sequence ID" value="AQQ59133.1"/>
    <property type="molecule type" value="Genomic_DNA"/>
</dbReference>
<keyword evidence="1" id="KW-1133">Transmembrane helix</keyword>